<reference evidence="1" key="1">
    <citation type="submission" date="2021-02" db="EMBL/GenBank/DDBJ databases">
        <authorList>
            <person name="Dougan E. K."/>
            <person name="Rhodes N."/>
            <person name="Thang M."/>
            <person name="Chan C."/>
        </authorList>
    </citation>
    <scope>NUCLEOTIDE SEQUENCE</scope>
</reference>
<dbReference type="OrthoDB" id="411686at2759"/>
<proteinExistence type="predicted"/>
<evidence type="ECO:0000313" key="1">
    <source>
        <dbReference type="EMBL" id="CAE7242081.1"/>
    </source>
</evidence>
<dbReference type="AlphaFoldDB" id="A0A812L6A9"/>
<dbReference type="Proteomes" id="UP000604046">
    <property type="component" value="Unassembled WGS sequence"/>
</dbReference>
<organism evidence="1 2">
    <name type="scientific">Symbiodinium natans</name>
    <dbReference type="NCBI Taxonomy" id="878477"/>
    <lineage>
        <taxon>Eukaryota</taxon>
        <taxon>Sar</taxon>
        <taxon>Alveolata</taxon>
        <taxon>Dinophyceae</taxon>
        <taxon>Suessiales</taxon>
        <taxon>Symbiodiniaceae</taxon>
        <taxon>Symbiodinium</taxon>
    </lineage>
</organism>
<protein>
    <recommendedName>
        <fullName evidence="3">Homing endonuclease LAGLIDADG domain-containing protein</fullName>
    </recommendedName>
</protein>
<evidence type="ECO:0000313" key="2">
    <source>
        <dbReference type="Proteomes" id="UP000604046"/>
    </source>
</evidence>
<comment type="caution">
    <text evidence="1">The sequence shown here is derived from an EMBL/GenBank/DDBJ whole genome shotgun (WGS) entry which is preliminary data.</text>
</comment>
<evidence type="ECO:0008006" key="3">
    <source>
        <dbReference type="Google" id="ProtNLM"/>
    </source>
</evidence>
<gene>
    <name evidence="1" type="ORF">SNAT2548_LOCUS11067</name>
</gene>
<sequence>MALCRRIARLVAEVGQSRPEASMYTEARAASAWRASGALGAPQVHSIHSIWLKGHPTELPLRGQGRPGPDHSLEEFQYSAGFFDGAGHVVEDVSGWRLELTLPSEQQDVLLRFHDLYGGILSSSEAHSSVGAQLKWALAGAPSRRAAAALSGAVALQRPQLLLAAHWRCKKAPASPSLSKRAALAACRWMRPESPAEFTWPYFAGLFDALGCIVCINDLILLELRHSSSSYLERLRRFLLGEAHGASDVSQLVSVRHFHRSSRLVVHEPSSRITLRRLLQAGSILRREAVLVLSRRAPRSPKGLRRLLQARGCATVAAGGSGSGGSSRIRLVQLSQSRARHLEARGRQSEAEDRRHALVLLHLHCASRSVSITHHP</sequence>
<keyword evidence="2" id="KW-1185">Reference proteome</keyword>
<name>A0A812L6A9_9DINO</name>
<dbReference type="EMBL" id="CAJNDS010000957">
    <property type="protein sequence ID" value="CAE7242081.1"/>
    <property type="molecule type" value="Genomic_DNA"/>
</dbReference>
<accession>A0A812L6A9</accession>